<gene>
    <name evidence="4" type="ORF">HZF24_09810</name>
</gene>
<dbReference type="InterPro" id="IPR000192">
    <property type="entry name" value="Aminotrans_V_dom"/>
</dbReference>
<organism evidence="4 5">
    <name type="scientific">Sedimentibacter hydroxybenzoicus DSM 7310</name>
    <dbReference type="NCBI Taxonomy" id="1123245"/>
    <lineage>
        <taxon>Bacteria</taxon>
        <taxon>Bacillati</taxon>
        <taxon>Bacillota</taxon>
        <taxon>Tissierellia</taxon>
        <taxon>Sedimentibacter</taxon>
    </lineage>
</organism>
<evidence type="ECO:0000256" key="1">
    <source>
        <dbReference type="ARBA" id="ARBA00001933"/>
    </source>
</evidence>
<dbReference type="EMBL" id="JACBNQ010000009">
    <property type="protein sequence ID" value="NYB74429.1"/>
    <property type="molecule type" value="Genomic_DNA"/>
</dbReference>
<feature type="domain" description="Aminotransferase class V" evidence="3">
    <location>
        <begin position="3"/>
        <end position="365"/>
    </location>
</feature>
<dbReference type="Gene3D" id="3.90.1150.10">
    <property type="entry name" value="Aspartate Aminotransferase, domain 1"/>
    <property type="match status" value="1"/>
</dbReference>
<dbReference type="Pfam" id="PF00266">
    <property type="entry name" value="Aminotran_5"/>
    <property type="match status" value="1"/>
</dbReference>
<dbReference type="Proteomes" id="UP000611629">
    <property type="component" value="Unassembled WGS sequence"/>
</dbReference>
<dbReference type="InterPro" id="IPR015424">
    <property type="entry name" value="PyrdxlP-dep_Trfase"/>
</dbReference>
<keyword evidence="2" id="KW-0663">Pyridoxal phosphate</keyword>
<dbReference type="PIRSF" id="PIRSF005572">
    <property type="entry name" value="NifS"/>
    <property type="match status" value="1"/>
</dbReference>
<sequence length="382" mass="42796">MEVYLDNSATTRVRHEVLQQIIDVNKNYYGNPSSLHRMGLMAEKKIDEARRYAAKIINAKYEEIYFTGGGTESNNIALISHLSNIYENSNIVTTKIEHPSVYNVVDQFKDKASIRYVETDGMGRVNLDDLKKKVDSDTVLVSIMHVNNEIGIVQDIKKIAEIAKSKNNSTKIHVDAVQSYGKIKIDINNIPVDTMAFSSHKIHGPKGVGGLFVRSSLKIKPSVFGGGQEKSVRPGTENTAGIIGFGEACKLLYDNFEEENYKLNELKALYAKRLSEEIEDVRINSLLNGEGAPHILNISFKNVKGEVLVHFLEQKGIYVSTGSACSSKSKSNRILDALNIDKEYIDGSIRMSLGYFNNHDEVEYVVMHIKQSVNDIREIMML</sequence>
<keyword evidence="5" id="KW-1185">Reference proteome</keyword>
<comment type="caution">
    <text evidence="4">The sequence shown here is derived from an EMBL/GenBank/DDBJ whole genome shotgun (WGS) entry which is preliminary data.</text>
</comment>
<dbReference type="InterPro" id="IPR015421">
    <property type="entry name" value="PyrdxlP-dep_Trfase_major"/>
</dbReference>
<name>A0A974BJI8_SEDHY</name>
<evidence type="ECO:0000313" key="5">
    <source>
        <dbReference type="Proteomes" id="UP000611629"/>
    </source>
</evidence>
<dbReference type="Gene3D" id="3.40.640.10">
    <property type="entry name" value="Type I PLP-dependent aspartate aminotransferase-like (Major domain)"/>
    <property type="match status" value="1"/>
</dbReference>
<dbReference type="Gene3D" id="1.10.260.50">
    <property type="match status" value="1"/>
</dbReference>
<protein>
    <submittedName>
        <fullName evidence="4">Cysteine desulfurase</fullName>
    </submittedName>
</protein>
<dbReference type="GO" id="GO:0003824">
    <property type="term" value="F:catalytic activity"/>
    <property type="evidence" value="ECO:0007669"/>
    <property type="project" value="UniProtKB-ARBA"/>
</dbReference>
<evidence type="ECO:0000256" key="2">
    <source>
        <dbReference type="ARBA" id="ARBA00022898"/>
    </source>
</evidence>
<dbReference type="PANTHER" id="PTHR11601">
    <property type="entry name" value="CYSTEINE DESULFURYLASE FAMILY MEMBER"/>
    <property type="match status" value="1"/>
</dbReference>
<dbReference type="InterPro" id="IPR016454">
    <property type="entry name" value="Cysteine_dSase"/>
</dbReference>
<comment type="cofactor">
    <cofactor evidence="1">
        <name>pyridoxal 5'-phosphate</name>
        <dbReference type="ChEBI" id="CHEBI:597326"/>
    </cofactor>
</comment>
<reference evidence="4" key="1">
    <citation type="submission" date="2020-07" db="EMBL/GenBank/DDBJ databases">
        <title>Genomic analysis of a strain of Sedimentibacter Hydroxybenzoicus DSM7310.</title>
        <authorList>
            <person name="Ma S."/>
        </authorList>
    </citation>
    <scope>NUCLEOTIDE SEQUENCE</scope>
    <source>
        <strain evidence="4">DSM 7310</strain>
    </source>
</reference>
<proteinExistence type="predicted"/>
<evidence type="ECO:0000313" key="4">
    <source>
        <dbReference type="EMBL" id="NYB74429.1"/>
    </source>
</evidence>
<dbReference type="AlphaFoldDB" id="A0A974BJI8"/>
<dbReference type="SUPFAM" id="SSF53383">
    <property type="entry name" value="PLP-dependent transferases"/>
    <property type="match status" value="1"/>
</dbReference>
<dbReference type="PANTHER" id="PTHR11601:SF50">
    <property type="entry name" value="CYSTEINE DESULFURASE ISCS 2-RELATED"/>
    <property type="match status" value="1"/>
</dbReference>
<evidence type="ECO:0000259" key="3">
    <source>
        <dbReference type="Pfam" id="PF00266"/>
    </source>
</evidence>
<dbReference type="RefSeq" id="WP_179238121.1">
    <property type="nucleotide sequence ID" value="NZ_JACBNQ010000009.1"/>
</dbReference>
<dbReference type="InterPro" id="IPR015422">
    <property type="entry name" value="PyrdxlP-dep_Trfase_small"/>
</dbReference>
<accession>A0A974BJI8</accession>